<dbReference type="AlphaFoldDB" id="A0A0C4YGP6"/>
<dbReference type="KEGG" id="cbw:RR42_s0515"/>
<proteinExistence type="predicted"/>
<gene>
    <name evidence="3" type="ORF">RR42_s0515</name>
</gene>
<dbReference type="InterPro" id="IPR029045">
    <property type="entry name" value="ClpP/crotonase-like_dom_sf"/>
</dbReference>
<dbReference type="EC" id="4.2.1.17" evidence="3"/>
<keyword evidence="2 3" id="KW-0456">Lyase</keyword>
<protein>
    <submittedName>
        <fullName evidence="3">Enoyl-CoA hydratase</fullName>
        <ecNumber evidence="3">4.2.1.17</ecNumber>
    </submittedName>
</protein>
<evidence type="ECO:0000256" key="2">
    <source>
        <dbReference type="ARBA" id="ARBA00023239"/>
    </source>
</evidence>
<evidence type="ECO:0000256" key="1">
    <source>
        <dbReference type="ARBA" id="ARBA00023098"/>
    </source>
</evidence>
<dbReference type="CDD" id="cd06558">
    <property type="entry name" value="crotonase-like"/>
    <property type="match status" value="1"/>
</dbReference>
<organism evidence="3 4">
    <name type="scientific">Cupriavidus basilensis</name>
    <dbReference type="NCBI Taxonomy" id="68895"/>
    <lineage>
        <taxon>Bacteria</taxon>
        <taxon>Pseudomonadati</taxon>
        <taxon>Pseudomonadota</taxon>
        <taxon>Betaproteobacteria</taxon>
        <taxon>Burkholderiales</taxon>
        <taxon>Burkholderiaceae</taxon>
        <taxon>Cupriavidus</taxon>
    </lineage>
</organism>
<dbReference type="EMBL" id="CP010537">
    <property type="protein sequence ID" value="AJG22108.1"/>
    <property type="molecule type" value="Genomic_DNA"/>
</dbReference>
<dbReference type="Gene3D" id="3.90.226.10">
    <property type="entry name" value="2-enoyl-CoA Hydratase, Chain A, domain 1"/>
    <property type="match status" value="1"/>
</dbReference>
<keyword evidence="4" id="KW-1185">Reference proteome</keyword>
<evidence type="ECO:0000313" key="4">
    <source>
        <dbReference type="Proteomes" id="UP000031843"/>
    </source>
</evidence>
<dbReference type="GO" id="GO:0004300">
    <property type="term" value="F:enoyl-CoA hydratase activity"/>
    <property type="evidence" value="ECO:0007669"/>
    <property type="project" value="UniProtKB-EC"/>
</dbReference>
<dbReference type="RefSeq" id="WP_043353398.1">
    <property type="nucleotide sequence ID" value="NZ_CP010537.1"/>
</dbReference>
<dbReference type="Proteomes" id="UP000031843">
    <property type="component" value="Chromosome secondary"/>
</dbReference>
<name>A0A0C4YGP6_9BURK</name>
<dbReference type="Pfam" id="PF00378">
    <property type="entry name" value="ECH_1"/>
    <property type="match status" value="1"/>
</dbReference>
<dbReference type="SUPFAM" id="SSF52096">
    <property type="entry name" value="ClpP/crotonase"/>
    <property type="match status" value="1"/>
</dbReference>
<dbReference type="OrthoDB" id="9807606at2"/>
<keyword evidence="1" id="KW-0443">Lipid metabolism</keyword>
<dbReference type="STRING" id="68895.RR42_s0515"/>
<dbReference type="PANTHER" id="PTHR11941">
    <property type="entry name" value="ENOYL-COA HYDRATASE-RELATED"/>
    <property type="match status" value="1"/>
</dbReference>
<dbReference type="GO" id="GO:0006635">
    <property type="term" value="P:fatty acid beta-oxidation"/>
    <property type="evidence" value="ECO:0007669"/>
    <property type="project" value="TreeGrafter"/>
</dbReference>
<dbReference type="InterPro" id="IPR001753">
    <property type="entry name" value="Enoyl-CoA_hydra/iso"/>
</dbReference>
<accession>A0A0C4YGP6</accession>
<sequence>MSDQVVLYEERDRVAIITLNRPGKNLFSDEVVQGLHDSLCRLNEGSARAGVICANGENFTMGADLRAFPKDIARSIPGAGAPSGKPLVAAVNGWCLGAAMTLVQMCDLCVATETTRFMYPEAKLGVSMGMIAGLAARIPHKVAMEVMLLGGALPARRAYEVGLVNRLVPEGEQLNAALEYARALADNSPLVIARLRRLVNAVVPDSPAVQAYRLQRELSFMLESDDLKEGMGSIAEKRRANFVGR</sequence>
<reference evidence="3 4" key="1">
    <citation type="journal article" date="2015" name="Genome Announc.">
        <title>Complete Genome Sequence of Cupriavidus basilensis 4G11, Isolated from the Oak Ridge Field Research Center Site.</title>
        <authorList>
            <person name="Ray J."/>
            <person name="Waters R.J."/>
            <person name="Skerker J.M."/>
            <person name="Kuehl J.V."/>
            <person name="Price M.N."/>
            <person name="Huang J."/>
            <person name="Chakraborty R."/>
            <person name="Arkin A.P."/>
            <person name="Deutschbauer A."/>
        </authorList>
    </citation>
    <scope>NUCLEOTIDE SEQUENCE [LARGE SCALE GENOMIC DNA]</scope>
    <source>
        <strain evidence="3">4G11</strain>
    </source>
</reference>
<dbReference type="PANTHER" id="PTHR11941:SF169">
    <property type="entry name" value="(7AS)-7A-METHYL-1,5-DIOXO-2,3,5,6,7,7A-HEXAHYDRO-1H-INDENE-CARBOXYL-COA HYDROLASE"/>
    <property type="match status" value="1"/>
</dbReference>
<evidence type="ECO:0000313" key="3">
    <source>
        <dbReference type="EMBL" id="AJG22108.1"/>
    </source>
</evidence>